<dbReference type="GO" id="GO:0005634">
    <property type="term" value="C:nucleus"/>
    <property type="evidence" value="ECO:0007669"/>
    <property type="project" value="UniProtKB-SubCell"/>
</dbReference>
<accession>A0AAW2V2P0</accession>
<comment type="subcellular location">
    <subcellularLocation>
        <location evidence="2">Nucleus</location>
    </subcellularLocation>
</comment>
<comment type="similarity">
    <text evidence="3">Belongs to the HARBI1 family.</text>
</comment>
<keyword evidence="5" id="KW-0479">Metal-binding</keyword>
<proteinExistence type="inferred from homology"/>
<dbReference type="GO" id="GO:0016787">
    <property type="term" value="F:hydrolase activity"/>
    <property type="evidence" value="ECO:0007669"/>
    <property type="project" value="UniProtKB-KW"/>
</dbReference>
<keyword evidence="7" id="KW-0539">Nucleus</keyword>
<name>A0AAW2V2P0_SESRA</name>
<organism evidence="9">
    <name type="scientific">Sesamum radiatum</name>
    <name type="common">Black benniseed</name>
    <dbReference type="NCBI Taxonomy" id="300843"/>
    <lineage>
        <taxon>Eukaryota</taxon>
        <taxon>Viridiplantae</taxon>
        <taxon>Streptophyta</taxon>
        <taxon>Embryophyta</taxon>
        <taxon>Tracheophyta</taxon>
        <taxon>Spermatophyta</taxon>
        <taxon>Magnoliopsida</taxon>
        <taxon>eudicotyledons</taxon>
        <taxon>Gunneridae</taxon>
        <taxon>Pentapetalae</taxon>
        <taxon>asterids</taxon>
        <taxon>lamiids</taxon>
        <taxon>Lamiales</taxon>
        <taxon>Pedaliaceae</taxon>
        <taxon>Sesamum</taxon>
    </lineage>
</organism>
<keyword evidence="4" id="KW-0540">Nuclease</keyword>
<dbReference type="AlphaFoldDB" id="A0AAW2V2P0"/>
<evidence type="ECO:0000256" key="3">
    <source>
        <dbReference type="ARBA" id="ARBA00006958"/>
    </source>
</evidence>
<dbReference type="InterPro" id="IPR027806">
    <property type="entry name" value="HARBI1_dom"/>
</dbReference>
<dbReference type="PANTHER" id="PTHR22930:SF281">
    <property type="entry name" value="NUCLEASE"/>
    <property type="match status" value="1"/>
</dbReference>
<dbReference type="Pfam" id="PF13359">
    <property type="entry name" value="DDE_Tnp_4"/>
    <property type="match status" value="1"/>
</dbReference>
<evidence type="ECO:0000256" key="6">
    <source>
        <dbReference type="ARBA" id="ARBA00022801"/>
    </source>
</evidence>
<protein>
    <recommendedName>
        <fullName evidence="8">DDE Tnp4 domain-containing protein</fullName>
    </recommendedName>
</protein>
<sequence length="173" mass="19648">MAYFLTMIHLHVAIEFTFFSPMFEVLQASPIIGIHTAALRLNTILLAKPVPITDECQDSRWKYFKGCLGALDGTHIEVRVPNSDKGRYRNRKCQISINVLGVCNTEGKFIYALSGWEGSAADGRVLRDAIHRPTGLKVPTGKYYLYDNGYSNVEGFLMPYRGVRYHLKEWDRG</sequence>
<dbReference type="GO" id="GO:0046872">
    <property type="term" value="F:metal ion binding"/>
    <property type="evidence" value="ECO:0007669"/>
    <property type="project" value="UniProtKB-KW"/>
</dbReference>
<evidence type="ECO:0000313" key="9">
    <source>
        <dbReference type="EMBL" id="KAL0423567.1"/>
    </source>
</evidence>
<comment type="caution">
    <text evidence="9">The sequence shown here is derived from an EMBL/GenBank/DDBJ whole genome shotgun (WGS) entry which is preliminary data.</text>
</comment>
<evidence type="ECO:0000256" key="1">
    <source>
        <dbReference type="ARBA" id="ARBA00001968"/>
    </source>
</evidence>
<feature type="domain" description="DDE Tnp4" evidence="8">
    <location>
        <begin position="71"/>
        <end position="162"/>
    </location>
</feature>
<evidence type="ECO:0000256" key="7">
    <source>
        <dbReference type="ARBA" id="ARBA00023242"/>
    </source>
</evidence>
<reference evidence="9" key="2">
    <citation type="journal article" date="2024" name="Plant">
        <title>Genomic evolution and insights into agronomic trait innovations of Sesamum species.</title>
        <authorList>
            <person name="Miao H."/>
            <person name="Wang L."/>
            <person name="Qu L."/>
            <person name="Liu H."/>
            <person name="Sun Y."/>
            <person name="Le M."/>
            <person name="Wang Q."/>
            <person name="Wei S."/>
            <person name="Zheng Y."/>
            <person name="Lin W."/>
            <person name="Duan Y."/>
            <person name="Cao H."/>
            <person name="Xiong S."/>
            <person name="Wang X."/>
            <person name="Wei L."/>
            <person name="Li C."/>
            <person name="Ma Q."/>
            <person name="Ju M."/>
            <person name="Zhao R."/>
            <person name="Li G."/>
            <person name="Mu C."/>
            <person name="Tian Q."/>
            <person name="Mei H."/>
            <person name="Zhang T."/>
            <person name="Gao T."/>
            <person name="Zhang H."/>
        </authorList>
    </citation>
    <scope>NUCLEOTIDE SEQUENCE</scope>
    <source>
        <strain evidence="9">G02</strain>
    </source>
</reference>
<dbReference type="GO" id="GO:0004518">
    <property type="term" value="F:nuclease activity"/>
    <property type="evidence" value="ECO:0007669"/>
    <property type="project" value="UniProtKB-KW"/>
</dbReference>
<evidence type="ECO:0000256" key="5">
    <source>
        <dbReference type="ARBA" id="ARBA00022723"/>
    </source>
</evidence>
<evidence type="ECO:0000256" key="4">
    <source>
        <dbReference type="ARBA" id="ARBA00022722"/>
    </source>
</evidence>
<evidence type="ECO:0000256" key="2">
    <source>
        <dbReference type="ARBA" id="ARBA00004123"/>
    </source>
</evidence>
<evidence type="ECO:0000259" key="8">
    <source>
        <dbReference type="Pfam" id="PF13359"/>
    </source>
</evidence>
<dbReference type="PANTHER" id="PTHR22930">
    <property type="match status" value="1"/>
</dbReference>
<comment type="cofactor">
    <cofactor evidence="1">
        <name>a divalent metal cation</name>
        <dbReference type="ChEBI" id="CHEBI:60240"/>
    </cofactor>
</comment>
<dbReference type="EMBL" id="JACGWJ010000004">
    <property type="protein sequence ID" value="KAL0423567.1"/>
    <property type="molecule type" value="Genomic_DNA"/>
</dbReference>
<reference evidence="9" key="1">
    <citation type="submission" date="2020-06" db="EMBL/GenBank/DDBJ databases">
        <authorList>
            <person name="Li T."/>
            <person name="Hu X."/>
            <person name="Zhang T."/>
            <person name="Song X."/>
            <person name="Zhang H."/>
            <person name="Dai N."/>
            <person name="Sheng W."/>
            <person name="Hou X."/>
            <person name="Wei L."/>
        </authorList>
    </citation>
    <scope>NUCLEOTIDE SEQUENCE</scope>
    <source>
        <strain evidence="9">G02</strain>
        <tissue evidence="9">Leaf</tissue>
    </source>
</reference>
<gene>
    <name evidence="9" type="ORF">Sradi_0891500</name>
</gene>
<dbReference type="InterPro" id="IPR045249">
    <property type="entry name" value="HARBI1-like"/>
</dbReference>
<keyword evidence="6" id="KW-0378">Hydrolase</keyword>